<dbReference type="KEGG" id="enn:FRE64_05285"/>
<dbReference type="Proteomes" id="UP000318453">
    <property type="component" value="Chromosome"/>
</dbReference>
<organism evidence="1 2">
    <name type="scientific">Euhalothece natronophila Z-M001</name>
    <dbReference type="NCBI Taxonomy" id="522448"/>
    <lineage>
        <taxon>Bacteria</taxon>
        <taxon>Bacillati</taxon>
        <taxon>Cyanobacteriota</taxon>
        <taxon>Cyanophyceae</taxon>
        <taxon>Oscillatoriophycideae</taxon>
        <taxon>Chroococcales</taxon>
        <taxon>Halothecacae</taxon>
        <taxon>Halothece cluster</taxon>
        <taxon>Euhalothece</taxon>
    </lineage>
</organism>
<reference evidence="1" key="1">
    <citation type="submission" date="2019-08" db="EMBL/GenBank/DDBJ databases">
        <title>Carotenoids and Carotenoid Binding Proteins in the Halophilic Cyanobacterium Euhalothece sp. ZM00.</title>
        <authorList>
            <person name="Cho S.M."/>
            <person name="Song J.Y."/>
            <person name="Park Y.-I."/>
        </authorList>
    </citation>
    <scope>NUCLEOTIDE SEQUENCE [LARGE SCALE GENOMIC DNA]</scope>
    <source>
        <strain evidence="1">Z-M001</strain>
    </source>
</reference>
<evidence type="ECO:0000313" key="1">
    <source>
        <dbReference type="EMBL" id="QDZ39391.1"/>
    </source>
</evidence>
<accession>A0A5B8NLI6</accession>
<proteinExistence type="predicted"/>
<evidence type="ECO:0000313" key="2">
    <source>
        <dbReference type="Proteomes" id="UP000318453"/>
    </source>
</evidence>
<dbReference type="EMBL" id="CP042326">
    <property type="protein sequence ID" value="QDZ39391.1"/>
    <property type="molecule type" value="Genomic_DNA"/>
</dbReference>
<sequence>MFNKPPVIYARKLHLLKITIEGGSMIEVDVEQGLEHLKEVMANPNQYEVLGEVRAQAEVFTGLAEIMGLEGFGEIVDSTMKALETYPQEAVTIGRLMVRDLEAGRSAFLRGISHST</sequence>
<keyword evidence="2" id="KW-1185">Reference proteome</keyword>
<protein>
    <submittedName>
        <fullName evidence="1">Uncharacterized protein</fullName>
    </submittedName>
</protein>
<name>A0A5B8NLI6_9CHRO</name>
<dbReference type="AlphaFoldDB" id="A0A5B8NLI6"/>
<dbReference type="RefSeq" id="WP_146294994.1">
    <property type="nucleotide sequence ID" value="NZ_CP042326.1"/>
</dbReference>
<gene>
    <name evidence="1" type="ORF">FRE64_05285</name>
</gene>